<evidence type="ECO:0000256" key="1">
    <source>
        <dbReference type="SAM" id="MobiDB-lite"/>
    </source>
</evidence>
<sequence length="211" mass="21396">MRVTTVATVVSFAALAVSLTACSGSTSGSASPDPLVARNATASATAPATVPAPPRAPSTSAKPPVQKAISAETFHAELTLQPDQNVALLTLENRGKTTVTLNGWPKLRFLGADGSPLGFPIHDVEIPGAATPVTLKPGTTAFAGVKWTLGDKADSDAFVASNFEATPPGATGTTNIDLIGLDGQTVQVPQFPIKSVEVGTLQPAAQGVLVF</sequence>
<dbReference type="Pfam" id="PF14016">
    <property type="entry name" value="DUF4232"/>
    <property type="match status" value="1"/>
</dbReference>
<gene>
    <name evidence="4" type="ORF">QRX50_30985</name>
</gene>
<dbReference type="EMBL" id="CP127294">
    <property type="protein sequence ID" value="WIX75891.1"/>
    <property type="molecule type" value="Genomic_DNA"/>
</dbReference>
<proteinExistence type="predicted"/>
<evidence type="ECO:0000256" key="2">
    <source>
        <dbReference type="SAM" id="SignalP"/>
    </source>
</evidence>
<accession>A0A9Y2IBE8</accession>
<feature type="signal peptide" evidence="2">
    <location>
        <begin position="1"/>
        <end position="23"/>
    </location>
</feature>
<dbReference type="AlphaFoldDB" id="A0A9Y2IBE8"/>
<feature type="domain" description="DUF4232" evidence="3">
    <location>
        <begin position="82"/>
        <end position="195"/>
    </location>
</feature>
<evidence type="ECO:0000313" key="5">
    <source>
        <dbReference type="Proteomes" id="UP001236014"/>
    </source>
</evidence>
<dbReference type="InterPro" id="IPR025326">
    <property type="entry name" value="DUF4232"/>
</dbReference>
<reference evidence="4 5" key="1">
    <citation type="submission" date="2023-06" db="EMBL/GenBank/DDBJ databases">
        <authorList>
            <person name="Oyuntsetseg B."/>
            <person name="Kim S.B."/>
        </authorList>
    </citation>
    <scope>NUCLEOTIDE SEQUENCE [LARGE SCALE GENOMIC DNA]</scope>
    <source>
        <strain evidence="4 5">2-15</strain>
    </source>
</reference>
<dbReference type="PROSITE" id="PS51257">
    <property type="entry name" value="PROKAR_LIPOPROTEIN"/>
    <property type="match status" value="1"/>
</dbReference>
<dbReference type="Proteomes" id="UP001236014">
    <property type="component" value="Chromosome"/>
</dbReference>
<keyword evidence="2" id="KW-0732">Signal</keyword>
<keyword evidence="5" id="KW-1185">Reference proteome</keyword>
<protein>
    <submittedName>
        <fullName evidence="4">DUF4232 domain-containing protein</fullName>
    </submittedName>
</protein>
<feature type="region of interest" description="Disordered" evidence="1">
    <location>
        <begin position="41"/>
        <end position="63"/>
    </location>
</feature>
<organism evidence="4 5">
    <name type="scientific">Amycolatopsis carbonis</name>
    <dbReference type="NCBI Taxonomy" id="715471"/>
    <lineage>
        <taxon>Bacteria</taxon>
        <taxon>Bacillati</taxon>
        <taxon>Actinomycetota</taxon>
        <taxon>Actinomycetes</taxon>
        <taxon>Pseudonocardiales</taxon>
        <taxon>Pseudonocardiaceae</taxon>
        <taxon>Amycolatopsis</taxon>
    </lineage>
</organism>
<name>A0A9Y2IBE8_9PSEU</name>
<feature type="chain" id="PRO_5040882229" evidence="2">
    <location>
        <begin position="24"/>
        <end position="211"/>
    </location>
</feature>
<dbReference type="KEGG" id="acab:QRX50_30985"/>
<dbReference type="RefSeq" id="WP_285966653.1">
    <property type="nucleotide sequence ID" value="NZ_CP127294.1"/>
</dbReference>
<evidence type="ECO:0000313" key="4">
    <source>
        <dbReference type="EMBL" id="WIX75891.1"/>
    </source>
</evidence>
<evidence type="ECO:0000259" key="3">
    <source>
        <dbReference type="Pfam" id="PF14016"/>
    </source>
</evidence>